<sequence length="342" mass="37470">MKALVKKKAERGLWLEDVPVPEIGINDVLIKIRKTSICGTDVHIYNWDEWARKTIPVPLTIGHEFVGEVAEIGANVHDFEIGDLVSGEGHVVCGRCRNCLAGRRHLCAKTRGVGVNRNGAYAEYLSIPVTNAWHCDPSIPEEILSCFDPFGNATHTALSFDMLGEDVLITGAGPIGCMAAAIAKHAGARYVVATDVNPVRLELAKKMGADRVVNVAGESLEAVMKDLDFKEGFDIGLEMSGNPSAFRQMLSSMCHGGKIALLGILPENVGIDWDTVVFNGLTIKGIYGREMYETWYKMTSMLQSGLDISAVITDRYHYTEYEKGFERMLSGNSGKVVLDWSE</sequence>
<dbReference type="EMBL" id="CAAHFG010000001">
    <property type="protein sequence ID" value="VGO11715.1"/>
    <property type="molecule type" value="Genomic_DNA"/>
</dbReference>
<dbReference type="Gene3D" id="3.90.180.10">
    <property type="entry name" value="Medium-chain alcohol dehydrogenases, catalytic domain"/>
    <property type="match status" value="1"/>
</dbReference>
<reference evidence="9 10" key="1">
    <citation type="submission" date="2019-04" db="EMBL/GenBank/DDBJ databases">
        <authorList>
            <person name="Van Vliet M D."/>
        </authorList>
    </citation>
    <scope>NUCLEOTIDE SEQUENCE [LARGE SCALE GENOMIC DNA]</scope>
    <source>
        <strain evidence="9 10">F1</strain>
    </source>
</reference>
<feature type="binding site" evidence="6">
    <location>
        <position position="96"/>
    </location>
    <ligand>
        <name>Zn(2+)</name>
        <dbReference type="ChEBI" id="CHEBI:29105"/>
        <label>2</label>
    </ligand>
</feature>
<feature type="active site" description="Charge relay system" evidence="6">
    <location>
        <position position="43"/>
    </location>
</feature>
<feature type="binding site" evidence="6">
    <location>
        <position position="200"/>
    </location>
    <ligand>
        <name>NAD(+)</name>
        <dbReference type="ChEBI" id="CHEBI:57540"/>
    </ligand>
</feature>
<dbReference type="SUPFAM" id="SSF50129">
    <property type="entry name" value="GroES-like"/>
    <property type="match status" value="1"/>
</dbReference>
<dbReference type="SMART" id="SM00829">
    <property type="entry name" value="PKS_ER"/>
    <property type="match status" value="1"/>
</dbReference>
<feature type="binding site" evidence="6">
    <location>
        <position position="99"/>
    </location>
    <ligand>
        <name>Zn(2+)</name>
        <dbReference type="ChEBI" id="CHEBI:29105"/>
        <label>2</label>
    </ligand>
</feature>
<keyword evidence="10" id="KW-1185">Reference proteome</keyword>
<dbReference type="SUPFAM" id="SSF51735">
    <property type="entry name" value="NAD(P)-binding Rossmann-fold domains"/>
    <property type="match status" value="1"/>
</dbReference>
<dbReference type="InterPro" id="IPR050129">
    <property type="entry name" value="Zn_alcohol_dh"/>
</dbReference>
<comment type="cofactor">
    <cofactor evidence="6">
        <name>Zn(2+)</name>
        <dbReference type="ChEBI" id="CHEBI:29105"/>
    </cofactor>
    <text evidence="6">Binds 2 Zn(2+) ions per subunit.</text>
</comment>
<comment type="subcellular location">
    <subcellularLocation>
        <location evidence="6">Cytoplasm</location>
    </subcellularLocation>
</comment>
<dbReference type="Gene3D" id="3.40.50.720">
    <property type="entry name" value="NAD(P)-binding Rossmann-like Domain"/>
    <property type="match status" value="1"/>
</dbReference>
<dbReference type="UniPathway" id="UPA00046">
    <property type="reaction ID" value="UER00505"/>
</dbReference>
<proteinExistence type="inferred from homology"/>
<evidence type="ECO:0000256" key="7">
    <source>
        <dbReference type="NCBIfam" id="TIGR00692"/>
    </source>
</evidence>
<dbReference type="Pfam" id="PF00107">
    <property type="entry name" value="ADH_zinc_N"/>
    <property type="match status" value="1"/>
</dbReference>
<keyword evidence="4 6" id="KW-0560">Oxidoreductase</keyword>
<dbReference type="InterPro" id="IPR011032">
    <property type="entry name" value="GroES-like_sf"/>
</dbReference>
<name>A0A6C2TVM9_PONDE</name>
<dbReference type="NCBIfam" id="NF003808">
    <property type="entry name" value="PRK05396.1"/>
    <property type="match status" value="1"/>
</dbReference>
<dbReference type="AlphaFoldDB" id="A0A6C2TVM9"/>
<evidence type="ECO:0000256" key="6">
    <source>
        <dbReference type="HAMAP-Rule" id="MF_00627"/>
    </source>
</evidence>
<comment type="function">
    <text evidence="6">Catalyzes the NAD(+)-dependent oxidation of L-threonine to 2-amino-3-ketobutyrate.</text>
</comment>
<feature type="binding site" evidence="6">
    <location>
        <position position="93"/>
    </location>
    <ligand>
        <name>Zn(2+)</name>
        <dbReference type="ChEBI" id="CHEBI:29105"/>
        <label>2</label>
    </ligand>
</feature>
<feature type="binding site" evidence="6">
    <location>
        <position position="64"/>
    </location>
    <ligand>
        <name>Zn(2+)</name>
        <dbReference type="ChEBI" id="CHEBI:29105"/>
        <label>1</label>
        <note>catalytic</note>
    </ligand>
</feature>
<dbReference type="Proteomes" id="UP000366872">
    <property type="component" value="Unassembled WGS sequence"/>
</dbReference>
<dbReference type="RefSeq" id="WP_136077450.1">
    <property type="nucleotide sequence ID" value="NZ_CAAHFG010000001.1"/>
</dbReference>
<comment type="catalytic activity">
    <reaction evidence="6">
        <text>L-threonine + NAD(+) = (2S)-2-amino-3-oxobutanoate + NADH + H(+)</text>
        <dbReference type="Rhea" id="RHEA:13161"/>
        <dbReference type="ChEBI" id="CHEBI:15378"/>
        <dbReference type="ChEBI" id="CHEBI:57540"/>
        <dbReference type="ChEBI" id="CHEBI:57926"/>
        <dbReference type="ChEBI" id="CHEBI:57945"/>
        <dbReference type="ChEBI" id="CHEBI:78948"/>
        <dbReference type="EC" id="1.1.1.103"/>
    </reaction>
</comment>
<comment type="subunit">
    <text evidence="6">Homotetramer.</text>
</comment>
<feature type="active site" description="Charge relay system" evidence="6">
    <location>
        <position position="40"/>
    </location>
</feature>
<dbReference type="InterPro" id="IPR013154">
    <property type="entry name" value="ADH-like_N"/>
</dbReference>
<dbReference type="GO" id="GO:0019518">
    <property type="term" value="P:L-threonine catabolic process to glycine"/>
    <property type="evidence" value="ECO:0007669"/>
    <property type="project" value="UniProtKB-UniPathway"/>
</dbReference>
<protein>
    <recommendedName>
        <fullName evidence="6 7">L-threonine 3-dehydrogenase</fullName>
        <shortName evidence="6">TDH</shortName>
        <ecNumber evidence="6 7">1.1.1.103</ecNumber>
    </recommendedName>
</protein>
<feature type="binding site" evidence="6">
    <location>
        <position position="195"/>
    </location>
    <ligand>
        <name>NAD(+)</name>
        <dbReference type="ChEBI" id="CHEBI:57540"/>
    </ligand>
</feature>
<comment type="similarity">
    <text evidence="6">Belongs to the zinc-containing alcohol dehydrogenase family.</text>
</comment>
<dbReference type="PANTHER" id="PTHR43401">
    <property type="entry name" value="L-THREONINE 3-DEHYDROGENASE"/>
    <property type="match status" value="1"/>
</dbReference>
<keyword evidence="1 6" id="KW-0963">Cytoplasm</keyword>
<feature type="binding site" evidence="6">
    <location>
        <position position="63"/>
    </location>
    <ligand>
        <name>Zn(2+)</name>
        <dbReference type="ChEBI" id="CHEBI:29105"/>
        <label>1</label>
        <note>catalytic</note>
    </ligand>
</feature>
<feature type="binding site" evidence="6">
    <location>
        <begin position="262"/>
        <end position="264"/>
    </location>
    <ligand>
        <name>NAD(+)</name>
        <dbReference type="ChEBI" id="CHEBI:57540"/>
    </ligand>
</feature>
<feature type="binding site" evidence="6">
    <location>
        <begin position="286"/>
        <end position="287"/>
    </location>
    <ligand>
        <name>NAD(+)</name>
        <dbReference type="ChEBI" id="CHEBI:57540"/>
    </ligand>
</feature>
<feature type="binding site" evidence="6">
    <location>
        <position position="107"/>
    </location>
    <ligand>
        <name>Zn(2+)</name>
        <dbReference type="ChEBI" id="CHEBI:29105"/>
        <label>2</label>
    </ligand>
</feature>
<evidence type="ECO:0000256" key="2">
    <source>
        <dbReference type="ARBA" id="ARBA00022723"/>
    </source>
</evidence>
<dbReference type="InterPro" id="IPR002328">
    <property type="entry name" value="ADH_Zn_CS"/>
</dbReference>
<feature type="site" description="Important for catalytic activity for the proton relay mechanism but does not participate directly in the coordination of zinc atom" evidence="6">
    <location>
        <position position="148"/>
    </location>
</feature>
<dbReference type="InterPro" id="IPR004627">
    <property type="entry name" value="L-Threonine_3-DHase"/>
</dbReference>
<dbReference type="PANTHER" id="PTHR43401:SF2">
    <property type="entry name" value="L-THREONINE 3-DEHYDROGENASE"/>
    <property type="match status" value="1"/>
</dbReference>
<dbReference type="GO" id="GO:0008270">
    <property type="term" value="F:zinc ion binding"/>
    <property type="evidence" value="ECO:0007669"/>
    <property type="project" value="UniProtKB-UniRule"/>
</dbReference>
<dbReference type="PROSITE" id="PS00059">
    <property type="entry name" value="ADH_ZINC"/>
    <property type="match status" value="1"/>
</dbReference>
<gene>
    <name evidence="6 9" type="primary">tdh</name>
    <name evidence="9" type="ORF">PDESU_00261</name>
</gene>
<dbReference type="Pfam" id="PF08240">
    <property type="entry name" value="ADH_N"/>
    <property type="match status" value="1"/>
</dbReference>
<evidence type="ECO:0000313" key="10">
    <source>
        <dbReference type="Proteomes" id="UP000366872"/>
    </source>
</evidence>
<evidence type="ECO:0000256" key="1">
    <source>
        <dbReference type="ARBA" id="ARBA00022490"/>
    </source>
</evidence>
<evidence type="ECO:0000259" key="8">
    <source>
        <dbReference type="SMART" id="SM00829"/>
    </source>
</evidence>
<keyword evidence="3 6" id="KW-0862">Zinc</keyword>
<dbReference type="InterPro" id="IPR020843">
    <property type="entry name" value="ER"/>
</dbReference>
<evidence type="ECO:0000313" key="9">
    <source>
        <dbReference type="EMBL" id="VGO11715.1"/>
    </source>
</evidence>
<dbReference type="InterPro" id="IPR013149">
    <property type="entry name" value="ADH-like_C"/>
</dbReference>
<dbReference type="InterPro" id="IPR036291">
    <property type="entry name" value="NAD(P)-bd_dom_sf"/>
</dbReference>
<dbReference type="NCBIfam" id="TIGR00692">
    <property type="entry name" value="tdh"/>
    <property type="match status" value="1"/>
</dbReference>
<dbReference type="GO" id="GO:0005737">
    <property type="term" value="C:cytoplasm"/>
    <property type="evidence" value="ECO:0007669"/>
    <property type="project" value="UniProtKB-SubCell"/>
</dbReference>
<comment type="pathway">
    <text evidence="6">Amino-acid degradation; L-threonine degradation via oxydo-reductase pathway; glycine from L-threonine: step 1/2.</text>
</comment>
<dbReference type="GO" id="GO:0008743">
    <property type="term" value="F:L-threonine 3-dehydrogenase activity"/>
    <property type="evidence" value="ECO:0007669"/>
    <property type="project" value="UniProtKB-UniRule"/>
</dbReference>
<accession>A0A6C2TVM9</accession>
<feature type="domain" description="Enoyl reductase (ER)" evidence="8">
    <location>
        <begin position="12"/>
        <end position="338"/>
    </location>
</feature>
<feature type="binding site" evidence="6">
    <location>
        <position position="175"/>
    </location>
    <ligand>
        <name>NAD(+)</name>
        <dbReference type="ChEBI" id="CHEBI:57540"/>
    </ligand>
</feature>
<organism evidence="9 10">
    <name type="scientific">Pontiella desulfatans</name>
    <dbReference type="NCBI Taxonomy" id="2750659"/>
    <lineage>
        <taxon>Bacteria</taxon>
        <taxon>Pseudomonadati</taxon>
        <taxon>Kiritimatiellota</taxon>
        <taxon>Kiritimatiellia</taxon>
        <taxon>Kiritimatiellales</taxon>
        <taxon>Pontiellaceae</taxon>
        <taxon>Pontiella</taxon>
    </lineage>
</organism>
<keyword evidence="5 6" id="KW-0520">NAD</keyword>
<evidence type="ECO:0000256" key="5">
    <source>
        <dbReference type="ARBA" id="ARBA00023027"/>
    </source>
</evidence>
<keyword evidence="2 6" id="KW-0479">Metal-binding</keyword>
<feature type="binding site" evidence="6">
    <location>
        <position position="38"/>
    </location>
    <ligand>
        <name>Zn(2+)</name>
        <dbReference type="ChEBI" id="CHEBI:29105"/>
        <label>1</label>
        <note>catalytic</note>
    </ligand>
</feature>
<dbReference type="HAMAP" id="MF_00627">
    <property type="entry name" value="Thr_dehydrog"/>
    <property type="match status" value="1"/>
</dbReference>
<evidence type="ECO:0000256" key="3">
    <source>
        <dbReference type="ARBA" id="ARBA00022833"/>
    </source>
</evidence>
<evidence type="ECO:0000256" key="4">
    <source>
        <dbReference type="ARBA" id="ARBA00023002"/>
    </source>
</evidence>
<dbReference type="EC" id="1.1.1.103" evidence="6 7"/>